<reference evidence="4 5" key="1">
    <citation type="submission" date="2012-10" db="EMBL/GenBank/DDBJ databases">
        <title>Genome sequencing of Tanticharoenia sakaeratensis NBRC 103193.</title>
        <authorList>
            <person name="Azuma Y."/>
            <person name="Hadano H."/>
            <person name="Hirakawa H."/>
            <person name="Matsushita K."/>
        </authorList>
    </citation>
    <scope>NUCLEOTIDE SEQUENCE [LARGE SCALE GENOMIC DNA]</scope>
    <source>
        <strain evidence="4 5">NBRC 103193</strain>
    </source>
</reference>
<evidence type="ECO:0000256" key="1">
    <source>
        <dbReference type="ARBA" id="ARBA00023002"/>
    </source>
</evidence>
<dbReference type="InterPro" id="IPR036291">
    <property type="entry name" value="NAD(P)-bd_dom_sf"/>
</dbReference>
<keyword evidence="5" id="KW-1185">Reference proteome</keyword>
<keyword evidence="1" id="KW-0560">Oxidoreductase</keyword>
<accession>A0A0D6MJI5</accession>
<dbReference type="SUPFAM" id="SSF51735">
    <property type="entry name" value="NAD(P)-binding Rossmann-fold domains"/>
    <property type="match status" value="1"/>
</dbReference>
<evidence type="ECO:0000313" key="4">
    <source>
        <dbReference type="EMBL" id="GAN53814.1"/>
    </source>
</evidence>
<dbReference type="PANTHER" id="PTHR43157">
    <property type="entry name" value="PHOSPHATIDYLINOSITOL-GLYCAN BIOSYNTHESIS CLASS F PROTEIN-RELATED"/>
    <property type="match status" value="1"/>
</dbReference>
<dbReference type="InterPro" id="IPR002347">
    <property type="entry name" value="SDR_fam"/>
</dbReference>
<feature type="region of interest" description="Disordered" evidence="3">
    <location>
        <begin position="268"/>
        <end position="293"/>
    </location>
</feature>
<proteinExistence type="inferred from homology"/>
<dbReference type="Pfam" id="PF00106">
    <property type="entry name" value="adh_short"/>
    <property type="match status" value="1"/>
</dbReference>
<dbReference type="NCBIfam" id="NF004513">
    <property type="entry name" value="PRK05854.1"/>
    <property type="match status" value="1"/>
</dbReference>
<evidence type="ECO:0000256" key="3">
    <source>
        <dbReference type="SAM" id="MobiDB-lite"/>
    </source>
</evidence>
<dbReference type="OrthoDB" id="109589at2"/>
<name>A0A0D6MJI5_9PROT</name>
<gene>
    <name evidence="4" type="ORF">Tasa_011_033</name>
</gene>
<dbReference type="Proteomes" id="UP000032679">
    <property type="component" value="Unassembled WGS sequence"/>
</dbReference>
<organism evidence="4 5">
    <name type="scientific">Tanticharoenia sakaeratensis NBRC 103193</name>
    <dbReference type="NCBI Taxonomy" id="1231623"/>
    <lineage>
        <taxon>Bacteria</taxon>
        <taxon>Pseudomonadati</taxon>
        <taxon>Pseudomonadota</taxon>
        <taxon>Alphaproteobacteria</taxon>
        <taxon>Acetobacterales</taxon>
        <taxon>Acetobacteraceae</taxon>
        <taxon>Tanticharoenia</taxon>
    </lineage>
</organism>
<dbReference type="EMBL" id="BALE01000011">
    <property type="protein sequence ID" value="GAN53814.1"/>
    <property type="molecule type" value="Genomic_DNA"/>
</dbReference>
<evidence type="ECO:0000313" key="5">
    <source>
        <dbReference type="Proteomes" id="UP000032679"/>
    </source>
</evidence>
<dbReference type="PRINTS" id="PR00080">
    <property type="entry name" value="SDRFAMILY"/>
</dbReference>
<protein>
    <submittedName>
        <fullName evidence="4">Oxidoreductase</fullName>
    </submittedName>
</protein>
<dbReference type="STRING" id="1231623.Tasa_011_033"/>
<dbReference type="Gene3D" id="3.40.50.720">
    <property type="entry name" value="NAD(P)-binding Rossmann-like Domain"/>
    <property type="match status" value="1"/>
</dbReference>
<sequence>MTDWTLDSAPRLTGQRAVITGATGGLGLATAQGLAALGATVLLTGRNPDKGRMAVARLRSEMPDADVGFAPLDMASLTSIADFADTHRDRVDILVNNAGVMGPRTRMVTQDGFELQFGTNHLGHFALTGRLLPMLEQGRGIVVTVASLAAWGGTLPFDDLNARHHYSAFQSYRRSKLANLLFARELARRAALLKLPIHSRAAHPGWSSSDIIANTARLSEGGGALRAFATAAQKRAGTLAFRMLGQDVDAGALPTLYAALSDAAQDGGYYGPQGSGERRGPPGEANVPPSARDPELAKKLWDVSERMTGVQFADV</sequence>
<dbReference type="NCBIfam" id="NF004846">
    <property type="entry name" value="PRK06197.1"/>
    <property type="match status" value="1"/>
</dbReference>
<comment type="caution">
    <text evidence="4">The sequence shown here is derived from an EMBL/GenBank/DDBJ whole genome shotgun (WGS) entry which is preliminary data.</text>
</comment>
<comment type="similarity">
    <text evidence="2">Belongs to the short-chain dehydrogenases/reductases (SDR) family.</text>
</comment>
<evidence type="ECO:0000256" key="2">
    <source>
        <dbReference type="RuleBase" id="RU000363"/>
    </source>
</evidence>
<dbReference type="PANTHER" id="PTHR43157:SF31">
    <property type="entry name" value="PHOSPHATIDYLINOSITOL-GLYCAN BIOSYNTHESIS CLASS F PROTEIN"/>
    <property type="match status" value="1"/>
</dbReference>
<dbReference type="AlphaFoldDB" id="A0A0D6MJI5"/>
<dbReference type="RefSeq" id="WP_048848150.1">
    <property type="nucleotide sequence ID" value="NZ_BALE01000011.1"/>
</dbReference>
<dbReference type="GO" id="GO:0016491">
    <property type="term" value="F:oxidoreductase activity"/>
    <property type="evidence" value="ECO:0007669"/>
    <property type="project" value="UniProtKB-KW"/>
</dbReference>
<dbReference type="PRINTS" id="PR00081">
    <property type="entry name" value="GDHRDH"/>
</dbReference>